<dbReference type="STRING" id="292415.Tbd_0510"/>
<dbReference type="OrthoDB" id="8521382at2"/>
<dbReference type="Proteomes" id="UP000008291">
    <property type="component" value="Chromosome"/>
</dbReference>
<gene>
    <name evidence="3" type="ordered locus">Tbd_0510</name>
</gene>
<dbReference type="NCBIfam" id="TIGR02099">
    <property type="entry name" value="YhdP family protein"/>
    <property type="match status" value="1"/>
</dbReference>
<dbReference type="RefSeq" id="WP_011311022.1">
    <property type="nucleotide sequence ID" value="NC_007404.1"/>
</dbReference>
<evidence type="ECO:0000313" key="4">
    <source>
        <dbReference type="Proteomes" id="UP000008291"/>
    </source>
</evidence>
<dbReference type="KEGG" id="tbd:Tbd_0510"/>
<keyword evidence="4" id="KW-1185">Reference proteome</keyword>
<dbReference type="PANTHER" id="PTHR38690">
    <property type="entry name" value="PROTEASE-RELATED"/>
    <property type="match status" value="1"/>
</dbReference>
<dbReference type="PANTHER" id="PTHR38690:SF1">
    <property type="entry name" value="PROTEASE"/>
    <property type="match status" value="1"/>
</dbReference>
<organism evidence="3 4">
    <name type="scientific">Thiobacillus denitrificans (strain ATCC 25259 / T1)</name>
    <dbReference type="NCBI Taxonomy" id="292415"/>
    <lineage>
        <taxon>Bacteria</taxon>
        <taxon>Pseudomonadati</taxon>
        <taxon>Pseudomonadota</taxon>
        <taxon>Betaproteobacteria</taxon>
        <taxon>Nitrosomonadales</taxon>
        <taxon>Thiobacillaceae</taxon>
        <taxon>Thiobacillus</taxon>
    </lineage>
</organism>
<dbReference type="HOGENOM" id="CLU_003522_4_0_4"/>
<feature type="transmembrane region" description="Helical" evidence="1">
    <location>
        <begin position="18"/>
        <end position="41"/>
    </location>
</feature>
<proteinExistence type="predicted"/>
<dbReference type="InterPro" id="IPR025263">
    <property type="entry name" value="YhdP_central"/>
</dbReference>
<keyword evidence="1" id="KW-0812">Transmembrane</keyword>
<evidence type="ECO:0000259" key="2">
    <source>
        <dbReference type="Pfam" id="PF13116"/>
    </source>
</evidence>
<feature type="domain" description="YhdP central" evidence="2">
    <location>
        <begin position="13"/>
        <end position="1244"/>
    </location>
</feature>
<keyword evidence="1" id="KW-1133">Transmembrane helix</keyword>
<accession>Q3SF15</accession>
<dbReference type="Pfam" id="PF13116">
    <property type="entry name" value="YhdP"/>
    <property type="match status" value="1"/>
</dbReference>
<dbReference type="InterPro" id="IPR011836">
    <property type="entry name" value="YhdP"/>
</dbReference>
<sequence>MTVFPVPPALWRRLWRGLLALAALGVAGVVAAVALMFLYVLPNIADHRDTVAALMSRAVGQRVTLEAVSGVWQRARPEFRLRGVRLHDEAGETTLLLPELEAEFAWRSLLFLEPRFSRIELQGLALDVRRDRSGHFYVGGIPLNPGDPHGGFSGWLLRQGRVHVGQATVTWRDALRGAPPLTFEGVDFTLSKVRREHRLQVAAIPPTTLARPLRVDARFRARDVDDVATWSGRISATVAGVSFPQLAKWLALPYPPQQGWGAVHADFTLARGAITGVEAAVDLREIETTLGEGLLPLRLARLHGRAAWQRVRGGQRLSFEDIRVAEAGGAPGAPFDVGVAWGEGGREVTARSFNLGRLQSLLPRLPIEATLRSRLAALRPQGQLDVLQLRWAGAKPTLDDFAVKAHFRGLAIRAVDKRPGVRNLSGRIEGDAHAGAFEIESRRVGLDLSAWFREPEFALDTLHARGSWNKTARGQRLTLAAARFDNADAAGTATGQYERIPGQRGIIDLNAHLDRARGTAVYRYFPKTIGERTVDWVRRGVVAGGSDDVRLKLRGDLARFPFADGDGVFRVDVKVSDGVIDYLPGWPRIEGIDAHLAFAGKTMEVSSNTARIYGVALAPVKVVIPDLIHHDELLQVDGEAAGPVEDFIRFANASPLGDRLRVFTAGLKGTGNMKLALGLRVPLRRSADVSVAGRLSFLDDSLASSAWPRLENVRGDVDFTGDSLSAQNLGARFLGGPLRLDARTVGDEVRIVTRGRATAPGIAAWLGPTWGSRLSGQTVWDGELVLAPGGERMRVQSDLVGLRSALPAPLAKAAAQPLPLRVTGQPHADGRQYDVRLGTRLGAAWHASAAGVTQGEVRFGSAATLPDEPGLRLAGRAPNLDLSAWLELMPRGEGAALPISSVDLGFDAFDLAGRRFEDLRLQGGAQGGALRTQVTARGMDGVLTYGAGDDGRARVAARFRELTIPAPAPAGASTDPQTNMKASDFPALEMRVDDFRLQQRPLGRLDLVAHGAPQGLIIENLKLAHADSVFAMNGVWRDSGAGETRGELSLEVVDAGKFLARFGYPDTLRGGRASVRGDAAWEGSPADFSFASLAGQLAFSAKGGQFLRVEPGVGKLLGVLSLQSLPRRLNFDFRDIFNKGYAFDDIGATLRVARGVVYSDDLKMRGPAAKVNMSGLADLNQESVQLRVKVIPKMSEGVAVAGALLGGPLAGVGALAAQKLLRDPLEEVISQEYMVTGPWQAPDVKRLAKTKVESKPPVAEP</sequence>
<protein>
    <recommendedName>
        <fullName evidence="2">YhdP central domain-containing protein</fullName>
    </recommendedName>
</protein>
<name>Q3SF15_THIDA</name>
<evidence type="ECO:0000256" key="1">
    <source>
        <dbReference type="SAM" id="Phobius"/>
    </source>
</evidence>
<evidence type="ECO:0000313" key="3">
    <source>
        <dbReference type="EMBL" id="AAZ96463.1"/>
    </source>
</evidence>
<reference evidence="3 4" key="1">
    <citation type="journal article" date="2006" name="J. Bacteriol.">
        <title>The genome sequence of the obligately chemolithoautotrophic, facultatively anaerobic bacterium Thiobacillus denitrificans.</title>
        <authorList>
            <person name="Beller H.R."/>
            <person name="Chain P.S."/>
            <person name="Letain T.E."/>
            <person name="Chakicherla A."/>
            <person name="Larimer F.W."/>
            <person name="Richardson P.M."/>
            <person name="Coleman M.A."/>
            <person name="Wood A.P."/>
            <person name="Kelly D.P."/>
        </authorList>
    </citation>
    <scope>NUCLEOTIDE SEQUENCE [LARGE SCALE GENOMIC DNA]</scope>
    <source>
        <strain evidence="3 4">ATCC 25259</strain>
    </source>
</reference>
<dbReference type="eggNOG" id="COG3164">
    <property type="taxonomic scope" value="Bacteria"/>
</dbReference>
<keyword evidence="1" id="KW-0472">Membrane</keyword>
<dbReference type="EMBL" id="CP000116">
    <property type="protein sequence ID" value="AAZ96463.1"/>
    <property type="molecule type" value="Genomic_DNA"/>
</dbReference>
<dbReference type="AlphaFoldDB" id="Q3SF15"/>